<sequence length="134" mass="15657">MFNTKSKKEEPVIISPSFQLPIILIVLSFMLLFLNIGSLPTIVFASFSFFLLLQSLTLRIKITNDDFIVLQLGKEIRTFPFKNWISWKFFFPTIPGIFYFREKSSPHLLPILFNPKQLKDELIKKVDSLEIKNS</sequence>
<name>A0A0A2A712_PROMR</name>
<dbReference type="AlphaFoldDB" id="A0A0A2A712"/>
<reference evidence="3" key="1">
    <citation type="journal article" date="2014" name="Sci. Data">
        <title>Genomes of diverse isolates of the marine cyanobacterium Prochlorococcus.</title>
        <authorList>
            <person name="Biller S."/>
            <person name="Berube P."/>
            <person name="Thompson J."/>
            <person name="Kelly L."/>
            <person name="Roggensack S."/>
            <person name="Awad L."/>
            <person name="Roache-Johnson K."/>
            <person name="Ding H."/>
            <person name="Giovannoni S.J."/>
            <person name="Moore L.R."/>
            <person name="Chisholm S.W."/>
        </authorList>
    </citation>
    <scope>NUCLEOTIDE SEQUENCE [LARGE SCALE GENOMIC DNA]</scope>
    <source>
        <strain evidence="3">MIT 9201</strain>
    </source>
</reference>
<dbReference type="RefSeq" id="WP_032521805.1">
    <property type="nucleotide sequence ID" value="NZ_CP138977.1"/>
</dbReference>
<evidence type="ECO:0008006" key="4">
    <source>
        <dbReference type="Google" id="ProtNLM"/>
    </source>
</evidence>
<dbReference type="Proteomes" id="UP000030355">
    <property type="component" value="Unassembled WGS sequence"/>
</dbReference>
<keyword evidence="1" id="KW-0472">Membrane</keyword>
<evidence type="ECO:0000313" key="3">
    <source>
        <dbReference type="Proteomes" id="UP000030355"/>
    </source>
</evidence>
<proteinExistence type="predicted"/>
<keyword evidence="1" id="KW-1133">Transmembrane helix</keyword>
<protein>
    <recommendedName>
        <fullName evidence="4">DUF3119 domain-containing protein</fullName>
    </recommendedName>
</protein>
<accession>A0A0A2A712</accession>
<gene>
    <name evidence="2" type="ORF">EU95_0471</name>
</gene>
<feature type="transmembrane region" description="Helical" evidence="1">
    <location>
        <begin position="20"/>
        <end position="53"/>
    </location>
</feature>
<evidence type="ECO:0000313" key="2">
    <source>
        <dbReference type="EMBL" id="KGF96586.1"/>
    </source>
</evidence>
<dbReference type="EMBL" id="JNAL01000007">
    <property type="protein sequence ID" value="KGF96586.1"/>
    <property type="molecule type" value="Genomic_DNA"/>
</dbReference>
<evidence type="ECO:0000256" key="1">
    <source>
        <dbReference type="SAM" id="Phobius"/>
    </source>
</evidence>
<organism evidence="2 3">
    <name type="scientific">Prochlorococcus marinus str. MIT 9201</name>
    <dbReference type="NCBI Taxonomy" id="93057"/>
    <lineage>
        <taxon>Bacteria</taxon>
        <taxon>Bacillati</taxon>
        <taxon>Cyanobacteriota</taxon>
        <taxon>Cyanophyceae</taxon>
        <taxon>Synechococcales</taxon>
        <taxon>Prochlorococcaceae</taxon>
        <taxon>Prochlorococcus</taxon>
    </lineage>
</organism>
<keyword evidence="1" id="KW-0812">Transmembrane</keyword>
<dbReference type="OrthoDB" id="513456at2"/>
<dbReference type="STRING" id="93057.EU95_0471"/>
<comment type="caution">
    <text evidence="2">The sequence shown here is derived from an EMBL/GenBank/DDBJ whole genome shotgun (WGS) entry which is preliminary data.</text>
</comment>
<dbReference type="InterPro" id="IPR021467">
    <property type="entry name" value="DUF3119"/>
</dbReference>
<dbReference type="eggNOG" id="ENOG50329H5">
    <property type="taxonomic scope" value="Bacteria"/>
</dbReference>
<dbReference type="PANTHER" id="PTHR35550">
    <property type="match status" value="1"/>
</dbReference>
<dbReference type="Pfam" id="PF11317">
    <property type="entry name" value="DUF3119"/>
    <property type="match status" value="1"/>
</dbReference>
<dbReference type="PANTHER" id="PTHR35550:SF2">
    <property type="entry name" value="OS05G0401200 PROTEIN"/>
    <property type="match status" value="1"/>
</dbReference>